<sequence length="362" mass="39357">MARRTAPGASVARRSLPLPSHRGGLPWPSRRAGPALKARNRVTTGARCSATRPRAGARRPHAARIAHLCRGHAPQRLRWRAAGFAPSPAKAHGATLFQLLLAAVTVLLARRSGQPEFVVCIPFASQSLSRYGSLMSDGVLDLPLRLGAGKGDSGAQVLREVRSRLMDALEHPLVTQGTIARELAMPSRGNRPPFTGVFFNMNPRVRLDDFAPLSAQMREGRKRGTLGEILFNFYEMSDRLTLDLHYSSEFFSPGRVAELAAQLRAVCEELAGSMSRPLSLEAPAAPVRAQPLPDDRIVRWNATEREIPAPTRFEQWVAQQARSTPERTAVVAGGHSLSYRDLDARANQIAHALMARGAGAGT</sequence>
<dbReference type="SUPFAM" id="SSF52777">
    <property type="entry name" value="CoA-dependent acyltransferases"/>
    <property type="match status" value="1"/>
</dbReference>
<dbReference type="Pfam" id="PF00501">
    <property type="entry name" value="AMP-binding"/>
    <property type="match status" value="1"/>
</dbReference>
<feature type="region of interest" description="Disordered" evidence="1">
    <location>
        <begin position="1"/>
        <end position="61"/>
    </location>
</feature>
<evidence type="ECO:0000259" key="3">
    <source>
        <dbReference type="Pfam" id="PF00668"/>
    </source>
</evidence>
<dbReference type="InterPro" id="IPR001242">
    <property type="entry name" value="Condensation_dom"/>
</dbReference>
<dbReference type="Gene3D" id="3.30.559.30">
    <property type="entry name" value="Nonribosomal peptide synthetase, condensation domain"/>
    <property type="match status" value="1"/>
</dbReference>
<accession>A0A5C6U3W1</accession>
<dbReference type="InterPro" id="IPR042099">
    <property type="entry name" value="ANL_N_sf"/>
</dbReference>
<evidence type="ECO:0000256" key="1">
    <source>
        <dbReference type="SAM" id="MobiDB-lite"/>
    </source>
</evidence>
<dbReference type="GO" id="GO:0009239">
    <property type="term" value="P:enterobactin biosynthetic process"/>
    <property type="evidence" value="ECO:0007669"/>
    <property type="project" value="TreeGrafter"/>
</dbReference>
<evidence type="ECO:0000313" key="4">
    <source>
        <dbReference type="EMBL" id="TXC66436.1"/>
    </source>
</evidence>
<reference evidence="4 5" key="1">
    <citation type="submission" date="2019-08" db="EMBL/GenBank/DDBJ databases">
        <authorList>
            <person name="Khan S.A."/>
            <person name="Jeon C.O."/>
            <person name="Jeong S.E."/>
        </authorList>
    </citation>
    <scope>NUCLEOTIDE SEQUENCE [LARGE SCALE GENOMIC DNA]</scope>
    <source>
        <strain evidence="5">IMCC1728</strain>
    </source>
</reference>
<evidence type="ECO:0000313" key="5">
    <source>
        <dbReference type="Proteomes" id="UP000321832"/>
    </source>
</evidence>
<dbReference type="Pfam" id="PF00668">
    <property type="entry name" value="Condensation"/>
    <property type="match status" value="1"/>
</dbReference>
<organism evidence="4 5">
    <name type="scientific">Piscinibacter aquaticus</name>
    <dbReference type="NCBI Taxonomy" id="392597"/>
    <lineage>
        <taxon>Bacteria</taxon>
        <taxon>Pseudomonadati</taxon>
        <taxon>Pseudomonadota</taxon>
        <taxon>Betaproteobacteria</taxon>
        <taxon>Burkholderiales</taxon>
        <taxon>Sphaerotilaceae</taxon>
        <taxon>Piscinibacter</taxon>
    </lineage>
</organism>
<dbReference type="GO" id="GO:0031177">
    <property type="term" value="F:phosphopantetheine binding"/>
    <property type="evidence" value="ECO:0007669"/>
    <property type="project" value="TreeGrafter"/>
</dbReference>
<dbReference type="AlphaFoldDB" id="A0A5C6U3W1"/>
<gene>
    <name evidence="4" type="ORF">FSC37_13055</name>
</gene>
<keyword evidence="5" id="KW-1185">Reference proteome</keyword>
<comment type="caution">
    <text evidence="4">The sequence shown here is derived from an EMBL/GenBank/DDBJ whole genome shotgun (WGS) entry which is preliminary data.</text>
</comment>
<dbReference type="GO" id="GO:0005829">
    <property type="term" value="C:cytosol"/>
    <property type="evidence" value="ECO:0007669"/>
    <property type="project" value="TreeGrafter"/>
</dbReference>
<dbReference type="PANTHER" id="PTHR45527:SF1">
    <property type="entry name" value="FATTY ACID SYNTHASE"/>
    <property type="match status" value="1"/>
</dbReference>
<feature type="domain" description="Condensation" evidence="3">
    <location>
        <begin position="89"/>
        <end position="279"/>
    </location>
</feature>
<dbReference type="Gene3D" id="3.40.50.12780">
    <property type="entry name" value="N-terminal domain of ligase-like"/>
    <property type="match status" value="1"/>
</dbReference>
<dbReference type="EMBL" id="VOPW01000001">
    <property type="protein sequence ID" value="TXC66436.1"/>
    <property type="molecule type" value="Genomic_DNA"/>
</dbReference>
<dbReference type="SUPFAM" id="SSF56801">
    <property type="entry name" value="Acetyl-CoA synthetase-like"/>
    <property type="match status" value="1"/>
</dbReference>
<dbReference type="GO" id="GO:0043041">
    <property type="term" value="P:amino acid activation for nonribosomal peptide biosynthetic process"/>
    <property type="evidence" value="ECO:0007669"/>
    <property type="project" value="TreeGrafter"/>
</dbReference>
<protein>
    <submittedName>
        <fullName evidence="4">AMP-binding protein</fullName>
    </submittedName>
</protein>
<dbReference type="Proteomes" id="UP000321832">
    <property type="component" value="Unassembled WGS sequence"/>
</dbReference>
<feature type="domain" description="AMP-dependent synthetase/ligase" evidence="2">
    <location>
        <begin position="318"/>
        <end position="361"/>
    </location>
</feature>
<dbReference type="GO" id="GO:0047527">
    <property type="term" value="F:2,3-dihydroxybenzoate-serine ligase activity"/>
    <property type="evidence" value="ECO:0007669"/>
    <property type="project" value="TreeGrafter"/>
</dbReference>
<dbReference type="PANTHER" id="PTHR45527">
    <property type="entry name" value="NONRIBOSOMAL PEPTIDE SYNTHETASE"/>
    <property type="match status" value="1"/>
</dbReference>
<dbReference type="GO" id="GO:0009366">
    <property type="term" value="C:enterobactin synthetase complex"/>
    <property type="evidence" value="ECO:0007669"/>
    <property type="project" value="TreeGrafter"/>
</dbReference>
<evidence type="ECO:0000259" key="2">
    <source>
        <dbReference type="Pfam" id="PF00501"/>
    </source>
</evidence>
<dbReference type="InterPro" id="IPR000873">
    <property type="entry name" value="AMP-dep_synth/lig_dom"/>
</dbReference>
<proteinExistence type="predicted"/>
<name>A0A5C6U3W1_9BURK</name>